<feature type="compositionally biased region" description="Acidic residues" evidence="3">
    <location>
        <begin position="863"/>
        <end position="873"/>
    </location>
</feature>
<dbReference type="SUPFAM" id="SSF48065">
    <property type="entry name" value="DBL homology domain (DH-domain)"/>
    <property type="match status" value="1"/>
</dbReference>
<dbReference type="InterPro" id="IPR000219">
    <property type="entry name" value="DH_dom"/>
</dbReference>
<feature type="domain" description="DH" evidence="4">
    <location>
        <begin position="230"/>
        <end position="625"/>
    </location>
</feature>
<evidence type="ECO:0000256" key="3">
    <source>
        <dbReference type="SAM" id="MobiDB-lite"/>
    </source>
</evidence>
<feature type="compositionally biased region" description="Low complexity" evidence="3">
    <location>
        <begin position="752"/>
        <end position="767"/>
    </location>
</feature>
<feature type="compositionally biased region" description="Low complexity" evidence="3">
    <location>
        <begin position="191"/>
        <end position="202"/>
    </location>
</feature>
<organism evidence="5 6">
    <name type="scientific">Rhodocollybia butyracea</name>
    <dbReference type="NCBI Taxonomy" id="206335"/>
    <lineage>
        <taxon>Eukaryota</taxon>
        <taxon>Fungi</taxon>
        <taxon>Dikarya</taxon>
        <taxon>Basidiomycota</taxon>
        <taxon>Agaricomycotina</taxon>
        <taxon>Agaricomycetes</taxon>
        <taxon>Agaricomycetidae</taxon>
        <taxon>Agaricales</taxon>
        <taxon>Marasmiineae</taxon>
        <taxon>Omphalotaceae</taxon>
        <taxon>Rhodocollybia</taxon>
    </lineage>
</organism>
<feature type="compositionally biased region" description="Basic residues" evidence="3">
    <location>
        <begin position="786"/>
        <end position="795"/>
    </location>
</feature>
<sequence>MKAFFSRLHLGSSNSGNNNPKDIKEKEFRQLPPLRSWPPEPQPPQRSNSQQSNTSQSKRSEEEKDQEERESRELTPTPSRSSSTPTPTQTPDVSPNLNQNQKKVAFLSPPQTPTPAALELTPTMTSDTTPTNTAPPLKTTVSRFQATHAGTGGRASTSSSNKSQPDLRTTAASPFAASAQSLRSGAGTPYSQMSGMSSMSNSGSRILAATSWSEVTEEDLVSNLGSRERTRQEVLFEIISSEERYVQELAKMKETFIEPLLHPYSVANNNNRVGSPTLDYNSYEYDYQSAMTQSADHLPPIAARFMSPTPSLPKAKDSTPNIDGESMDTDEDDKTKSRRNHPRSPYGTYAKKSVPFPSGARSHHSLPPPPRGNASASTHSLGRQSITEQHERERAHSQSNNNGTAARGMLRKFRKDSTKEDDGVINAVLGDGISVPLLPSHFIPPDLRICLEVIDTVISDGHKRLSEALKKRYDDQFPLVRSLADVFVANSDVFQGYATFVLHLERALEQVDRALSEGSSSKSKTSKTSKPTPSKTSTSTPSSSTPTTPPWPLLHSLFTSLDTLASSRGETSLSISLSKPFQRLLKYPLLFQNLLYHTDASTSEYEATLQLVAEIEWIVRSIEDEKVEMEERDRVRDVLGRIEGLEKAWKGGRGVGMPKKGRLLVDERRYVPMGTTLNNNNNTPPSTSNGSASPPPVRGKSSFKRLSDALSPSKNKDANNVSIGGKKDIWLVEFNDVILLCQRTGTTTVPIASAASAPNPTAPNGASKRANSLPAADGKGTATTTRRGHHTKPRNLYKFVKIQTWEMGSMASIAEGGRSKSVVDMEDISRARQDSQQSSTFSNQPRIIPMPDDDSSPRRTMMDDDSEDDDSDDSDRKSKMSFSYWGADKVTVQKPTAIRGGGPGRGKTVIRGAAGGRGKPAARVLSGGVGGTPRASMSPSGRVVVVPSRRGGGGGPSGLVPSAYARESSANAKFGTRLVSSHAESPSSSSNANGHARPGSRRTGATSMTPTTSASGARSRAGDDKDKDSHKATVTKMTTRSRNTSQTGSMATRTPAAVPIAKSLSSALSSPAPSEDSGVGLYRQIIAKEGLGKGS</sequence>
<dbReference type="InterPro" id="IPR051480">
    <property type="entry name" value="Endocytic_GEF_Adapter"/>
</dbReference>
<protein>
    <recommendedName>
        <fullName evidence="4">DH domain-containing protein</fullName>
    </recommendedName>
</protein>
<feature type="region of interest" description="Disordered" evidence="3">
    <location>
        <begin position="828"/>
        <end position="879"/>
    </location>
</feature>
<feature type="compositionally biased region" description="Low complexity" evidence="3">
    <location>
        <begin position="673"/>
        <end position="692"/>
    </location>
</feature>
<feature type="compositionally biased region" description="Polar residues" evidence="3">
    <location>
        <begin position="834"/>
        <end position="845"/>
    </location>
</feature>
<feature type="compositionally biased region" description="Low complexity" evidence="3">
    <location>
        <begin position="146"/>
        <end position="160"/>
    </location>
</feature>
<dbReference type="PANTHER" id="PTHR46006">
    <property type="entry name" value="RHO GUANINE NUCLEOTIDE EXCHANGE FACTOR AT 64C, ISOFORM A"/>
    <property type="match status" value="1"/>
</dbReference>
<proteinExistence type="predicted"/>
<evidence type="ECO:0000313" key="5">
    <source>
        <dbReference type="EMBL" id="KAF9069897.1"/>
    </source>
</evidence>
<evidence type="ECO:0000256" key="1">
    <source>
        <dbReference type="ARBA" id="ARBA00004496"/>
    </source>
</evidence>
<dbReference type="OrthoDB" id="1716625at2759"/>
<feature type="compositionally biased region" description="Polar residues" evidence="3">
    <location>
        <begin position="1003"/>
        <end position="1016"/>
    </location>
</feature>
<dbReference type="EMBL" id="JADNRY010000046">
    <property type="protein sequence ID" value="KAF9069897.1"/>
    <property type="molecule type" value="Genomic_DNA"/>
</dbReference>
<feature type="compositionally biased region" description="Basic and acidic residues" evidence="3">
    <location>
        <begin position="58"/>
        <end position="73"/>
    </location>
</feature>
<accession>A0A9P5PWP0</accession>
<feature type="compositionally biased region" description="Polar residues" evidence="3">
    <location>
        <begin position="161"/>
        <end position="183"/>
    </location>
</feature>
<feature type="compositionally biased region" description="Polar residues" evidence="3">
    <location>
        <begin position="374"/>
        <end position="387"/>
    </location>
</feature>
<feature type="region of interest" description="Disordered" evidence="3">
    <location>
        <begin position="752"/>
        <end position="795"/>
    </location>
</feature>
<feature type="compositionally biased region" description="Pro residues" evidence="3">
    <location>
        <begin position="35"/>
        <end position="44"/>
    </location>
</feature>
<keyword evidence="2" id="KW-0963">Cytoplasm</keyword>
<feature type="compositionally biased region" description="Low complexity" evidence="3">
    <location>
        <begin position="75"/>
        <end position="95"/>
    </location>
</feature>
<feature type="compositionally biased region" description="Low complexity" evidence="3">
    <location>
        <begin position="775"/>
        <end position="785"/>
    </location>
</feature>
<evidence type="ECO:0000313" key="6">
    <source>
        <dbReference type="Proteomes" id="UP000772434"/>
    </source>
</evidence>
<feature type="compositionally biased region" description="Low complexity" evidence="3">
    <location>
        <begin position="938"/>
        <end position="949"/>
    </location>
</feature>
<dbReference type="Proteomes" id="UP000772434">
    <property type="component" value="Unassembled WGS sequence"/>
</dbReference>
<feature type="compositionally biased region" description="Polar residues" evidence="3">
    <location>
        <begin position="710"/>
        <end position="722"/>
    </location>
</feature>
<feature type="region of interest" description="Disordered" evidence="3">
    <location>
        <begin position="515"/>
        <end position="550"/>
    </location>
</feature>
<dbReference type="InterPro" id="IPR035899">
    <property type="entry name" value="DBL_dom_sf"/>
</dbReference>
<keyword evidence="6" id="KW-1185">Reference proteome</keyword>
<feature type="region of interest" description="Disordered" evidence="3">
    <location>
        <begin position="893"/>
        <end position="1056"/>
    </location>
</feature>
<comment type="subcellular location">
    <subcellularLocation>
        <location evidence="1">Cytoplasm</location>
    </subcellularLocation>
</comment>
<dbReference type="GO" id="GO:0005737">
    <property type="term" value="C:cytoplasm"/>
    <property type="evidence" value="ECO:0007669"/>
    <property type="project" value="UniProtKB-SubCell"/>
</dbReference>
<feature type="region of interest" description="Disordered" evidence="3">
    <location>
        <begin position="1"/>
        <end position="202"/>
    </location>
</feature>
<dbReference type="Gene3D" id="1.20.900.10">
    <property type="entry name" value="Dbl homology (DH) domain"/>
    <property type="match status" value="2"/>
</dbReference>
<feature type="compositionally biased region" description="Low complexity" evidence="3">
    <location>
        <begin position="980"/>
        <end position="990"/>
    </location>
</feature>
<feature type="compositionally biased region" description="Low complexity" evidence="3">
    <location>
        <begin position="114"/>
        <end position="136"/>
    </location>
</feature>
<dbReference type="Pfam" id="PF00621">
    <property type="entry name" value="RhoGEF"/>
    <property type="match status" value="1"/>
</dbReference>
<comment type="caution">
    <text evidence="5">The sequence shown here is derived from an EMBL/GenBank/DDBJ whole genome shotgun (WGS) entry which is preliminary data.</text>
</comment>
<dbReference type="PROSITE" id="PS50010">
    <property type="entry name" value="DH_2"/>
    <property type="match status" value="1"/>
</dbReference>
<dbReference type="AlphaFoldDB" id="A0A9P5PWP0"/>
<gene>
    <name evidence="5" type="ORF">BDP27DRAFT_1383024</name>
</gene>
<dbReference type="PANTHER" id="PTHR46006:SF7">
    <property type="entry name" value="DH DOMAIN-CONTAINING PROTEIN"/>
    <property type="match status" value="1"/>
</dbReference>
<reference evidence="5" key="1">
    <citation type="submission" date="2020-11" db="EMBL/GenBank/DDBJ databases">
        <authorList>
            <consortium name="DOE Joint Genome Institute"/>
            <person name="Ahrendt S."/>
            <person name="Riley R."/>
            <person name="Andreopoulos W."/>
            <person name="Labutti K."/>
            <person name="Pangilinan J."/>
            <person name="Ruiz-Duenas F.J."/>
            <person name="Barrasa J.M."/>
            <person name="Sanchez-Garcia M."/>
            <person name="Camarero S."/>
            <person name="Miyauchi S."/>
            <person name="Serrano A."/>
            <person name="Linde D."/>
            <person name="Babiker R."/>
            <person name="Drula E."/>
            <person name="Ayuso-Fernandez I."/>
            <person name="Pacheco R."/>
            <person name="Padilla G."/>
            <person name="Ferreira P."/>
            <person name="Barriuso J."/>
            <person name="Kellner H."/>
            <person name="Castanera R."/>
            <person name="Alfaro M."/>
            <person name="Ramirez L."/>
            <person name="Pisabarro A.G."/>
            <person name="Kuo A."/>
            <person name="Tritt A."/>
            <person name="Lipzen A."/>
            <person name="He G."/>
            <person name="Yan M."/>
            <person name="Ng V."/>
            <person name="Cullen D."/>
            <person name="Martin F."/>
            <person name="Rosso M.-N."/>
            <person name="Henrissat B."/>
            <person name="Hibbett D."/>
            <person name="Martinez A.T."/>
            <person name="Grigoriev I.V."/>
        </authorList>
    </citation>
    <scope>NUCLEOTIDE SEQUENCE</scope>
    <source>
        <strain evidence="5">AH 40177</strain>
    </source>
</reference>
<feature type="compositionally biased region" description="Polar residues" evidence="3">
    <location>
        <begin position="1035"/>
        <end position="1052"/>
    </location>
</feature>
<dbReference type="GO" id="GO:0005085">
    <property type="term" value="F:guanyl-nucleotide exchange factor activity"/>
    <property type="evidence" value="ECO:0007669"/>
    <property type="project" value="InterPro"/>
</dbReference>
<feature type="compositionally biased region" description="Low complexity" evidence="3">
    <location>
        <begin position="519"/>
        <end position="546"/>
    </location>
</feature>
<feature type="compositionally biased region" description="Low complexity" evidence="3">
    <location>
        <begin position="45"/>
        <end position="57"/>
    </location>
</feature>
<feature type="region of interest" description="Disordered" evidence="3">
    <location>
        <begin position="673"/>
        <end position="722"/>
    </location>
</feature>
<feature type="region of interest" description="Disordered" evidence="3">
    <location>
        <begin position="302"/>
        <end position="408"/>
    </location>
</feature>
<evidence type="ECO:0000256" key="2">
    <source>
        <dbReference type="ARBA" id="ARBA00022490"/>
    </source>
</evidence>
<name>A0A9P5PWP0_9AGAR</name>
<evidence type="ECO:0000259" key="4">
    <source>
        <dbReference type="PROSITE" id="PS50010"/>
    </source>
</evidence>
<feature type="compositionally biased region" description="Basic and acidic residues" evidence="3">
    <location>
        <begin position="1020"/>
        <end position="1031"/>
    </location>
</feature>
<dbReference type="GO" id="GO:0035025">
    <property type="term" value="P:positive regulation of Rho protein signal transduction"/>
    <property type="evidence" value="ECO:0007669"/>
    <property type="project" value="TreeGrafter"/>
</dbReference>